<dbReference type="Pfam" id="PF01558">
    <property type="entry name" value="POR"/>
    <property type="match status" value="1"/>
</dbReference>
<dbReference type="Proteomes" id="UP000254337">
    <property type="component" value="Chromosome"/>
</dbReference>
<evidence type="ECO:0000256" key="1">
    <source>
        <dbReference type="ARBA" id="ARBA00023002"/>
    </source>
</evidence>
<dbReference type="NCBIfam" id="TIGR02175">
    <property type="entry name" value="PorC_KorC"/>
    <property type="match status" value="1"/>
</dbReference>
<dbReference type="EMBL" id="CP029462">
    <property type="protein sequence ID" value="AXL21969.1"/>
    <property type="molecule type" value="Genomic_DNA"/>
</dbReference>
<keyword evidence="3" id="KW-0670">Pyruvate</keyword>
<gene>
    <name evidence="3" type="ORF">DKB62_10565</name>
</gene>
<dbReference type="InterPro" id="IPR019752">
    <property type="entry name" value="Pyrv/ketoisovalerate_OxRed_cat"/>
</dbReference>
<dbReference type="Gene3D" id="3.40.920.10">
    <property type="entry name" value="Pyruvate-ferredoxin oxidoreductase, PFOR, domain III"/>
    <property type="match status" value="1"/>
</dbReference>
<dbReference type="SUPFAM" id="SSF53323">
    <property type="entry name" value="Pyruvate-ferredoxin oxidoreductase, PFOR, domain III"/>
    <property type="match status" value="1"/>
</dbReference>
<dbReference type="KEGG" id="meg:DKB62_10565"/>
<dbReference type="OrthoDB" id="9794954at2"/>
<sequence length="186" mass="20111">MNKRGDETMKEIRLQGRGGQGVVKASQLVVEAAVAEGLYGQAIPFFGVERKGSPVFGYLRLSHSPIRRRMQVYEPDILIIFDDSLVSAPETFDGLKAGGMVILNTTKTREELPLPPQAGSVWLVDAAGISEGLLGRNMPNTAMLGAFAKATGLVDKDTLLDKIEHTFGAENKEAAVRAYDSAAEYK</sequence>
<dbReference type="GO" id="GO:0016625">
    <property type="term" value="F:oxidoreductase activity, acting on the aldehyde or oxo group of donors, iron-sulfur protein as acceptor"/>
    <property type="evidence" value="ECO:0007669"/>
    <property type="project" value="InterPro"/>
</dbReference>
<evidence type="ECO:0000313" key="4">
    <source>
        <dbReference type="Proteomes" id="UP000254337"/>
    </source>
</evidence>
<evidence type="ECO:0000259" key="2">
    <source>
        <dbReference type="Pfam" id="PF01558"/>
    </source>
</evidence>
<evidence type="ECO:0000313" key="3">
    <source>
        <dbReference type="EMBL" id="AXL21969.1"/>
    </source>
</evidence>
<reference evidence="3 4" key="1">
    <citation type="submission" date="2018-05" db="EMBL/GenBank/DDBJ databases">
        <title>Complete genome sequence of Megasphaera sp. AJH120T, isolated from the ceca of a chicken.</title>
        <authorList>
            <person name="Maki J."/>
            <person name="Looft T."/>
        </authorList>
    </citation>
    <scope>NUCLEOTIDE SEQUENCE [LARGE SCALE GENOMIC DNA]</scope>
    <source>
        <strain evidence="3 4">AJH120</strain>
    </source>
</reference>
<dbReference type="InterPro" id="IPR051626">
    <property type="entry name" value="Oxidoreductase_gamma_subunit"/>
</dbReference>
<dbReference type="InterPro" id="IPR011894">
    <property type="entry name" value="PorC_KorC"/>
</dbReference>
<protein>
    <submittedName>
        <fullName evidence="3">Pyruvate ferredoxin oxidoreductase</fullName>
    </submittedName>
</protein>
<dbReference type="PANTHER" id="PTHR43366">
    <property type="entry name" value="PYRUVATE SYNTHASE SUBUNIT PORC"/>
    <property type="match status" value="1"/>
</dbReference>
<keyword evidence="1" id="KW-0560">Oxidoreductase</keyword>
<proteinExistence type="predicted"/>
<organism evidence="3 4">
    <name type="scientific">Megasphaera stantonii</name>
    <dbReference type="NCBI Taxonomy" id="2144175"/>
    <lineage>
        <taxon>Bacteria</taxon>
        <taxon>Bacillati</taxon>
        <taxon>Bacillota</taxon>
        <taxon>Negativicutes</taxon>
        <taxon>Veillonellales</taxon>
        <taxon>Veillonellaceae</taxon>
        <taxon>Megasphaera</taxon>
    </lineage>
</organism>
<feature type="domain" description="Pyruvate/ketoisovalerate oxidoreductase catalytic" evidence="2">
    <location>
        <begin position="18"/>
        <end position="179"/>
    </location>
</feature>
<name>A0A346B1H6_9FIRM</name>
<dbReference type="PANTHER" id="PTHR43366:SF1">
    <property type="entry name" value="PYRUVATE SYNTHASE SUBUNIT PORC"/>
    <property type="match status" value="1"/>
</dbReference>
<accession>A0A346B1H6</accession>
<dbReference type="AlphaFoldDB" id="A0A346B1H6"/>
<dbReference type="InterPro" id="IPR002869">
    <property type="entry name" value="Pyrv_flavodox_OxRed_cen"/>
</dbReference>
<keyword evidence="4" id="KW-1185">Reference proteome</keyword>